<keyword evidence="1" id="KW-0175">Coiled coil</keyword>
<evidence type="ECO:0000313" key="3">
    <source>
        <dbReference type="EMBL" id="SPM28232.1"/>
    </source>
</evidence>
<protein>
    <submittedName>
        <fullName evidence="3">Uncharacterized protein</fullName>
    </submittedName>
</protein>
<keyword evidence="2" id="KW-1133">Transmembrane helix</keyword>
<evidence type="ECO:0000256" key="1">
    <source>
        <dbReference type="SAM" id="Coils"/>
    </source>
</evidence>
<sequence>MNDPQQRIAELERQLAQQKRIAELERQLADAKAAVEENQAVEQPSPVSAAQMAAIDEHARRLAQALQAERGDPLAPGLAPVREALSRAVIDAGLSQQQYRDVLARAGLRAGGTIKVGSQVVFSRCDPSDPVFLEPGARSAYAAPQRKRGGAGWIGPVIAMLGGVIGLCVGGAAAVTAVIPSTALWMSPIVCRGGYEMAYNTEHYSYKPGQSGTSVSFQCVGDGDYYDVNDFAVFALQSLLVAVVLCVALAVGRVLWRRSHKPG</sequence>
<dbReference type="Proteomes" id="UP000241595">
    <property type="component" value="Unassembled WGS sequence"/>
</dbReference>
<evidence type="ECO:0000313" key="4">
    <source>
        <dbReference type="Proteomes" id="UP000241595"/>
    </source>
</evidence>
<accession>A0A2U3N9R0</accession>
<dbReference type="OrthoDB" id="4714376at2"/>
<keyword evidence="2" id="KW-0472">Membrane</keyword>
<reference evidence="3 4" key="1">
    <citation type="submission" date="2017-01" db="EMBL/GenBank/DDBJ databases">
        <authorList>
            <consortium name="Urmite Genomes"/>
        </authorList>
    </citation>
    <scope>NUCLEOTIDE SEQUENCE [LARGE SCALE GENOMIC DNA]</scope>
    <source>
        <strain evidence="3 4">AB308</strain>
    </source>
</reference>
<keyword evidence="2" id="KW-0812">Transmembrane</keyword>
<gene>
    <name evidence="3" type="ORF">MTAB308_1718</name>
</gene>
<feature type="transmembrane region" description="Helical" evidence="2">
    <location>
        <begin position="153"/>
        <end position="179"/>
    </location>
</feature>
<name>A0A2U3N9R0_9MYCO</name>
<evidence type="ECO:0000256" key="2">
    <source>
        <dbReference type="SAM" id="Phobius"/>
    </source>
</evidence>
<feature type="coiled-coil region" evidence="1">
    <location>
        <begin position="1"/>
        <end position="41"/>
    </location>
</feature>
<keyword evidence="4" id="KW-1185">Reference proteome</keyword>
<feature type="transmembrane region" description="Helical" evidence="2">
    <location>
        <begin position="231"/>
        <end position="256"/>
    </location>
</feature>
<dbReference type="STRING" id="1841859.GCA_900157385_01713"/>
<dbReference type="RefSeq" id="WP_077099090.1">
    <property type="nucleotide sequence ID" value="NZ_LT717700.1"/>
</dbReference>
<dbReference type="AlphaFoldDB" id="A0A2U3N9R0"/>
<dbReference type="EMBL" id="FTRV01000011">
    <property type="protein sequence ID" value="SPM28232.1"/>
    <property type="molecule type" value="Genomic_DNA"/>
</dbReference>
<proteinExistence type="predicted"/>
<organism evidence="3 4">
    <name type="scientific">Mycobacterium terramassiliense</name>
    <dbReference type="NCBI Taxonomy" id="1841859"/>
    <lineage>
        <taxon>Bacteria</taxon>
        <taxon>Bacillati</taxon>
        <taxon>Actinomycetota</taxon>
        <taxon>Actinomycetes</taxon>
        <taxon>Mycobacteriales</taxon>
        <taxon>Mycobacteriaceae</taxon>
        <taxon>Mycobacterium</taxon>
    </lineage>
</organism>